<organism evidence="2 3">
    <name type="scientific">Nocardioides agri</name>
    <dbReference type="NCBI Taxonomy" id="2682843"/>
    <lineage>
        <taxon>Bacteria</taxon>
        <taxon>Bacillati</taxon>
        <taxon>Actinomycetota</taxon>
        <taxon>Actinomycetes</taxon>
        <taxon>Propionibacteriales</taxon>
        <taxon>Nocardioidaceae</taxon>
        <taxon>Nocardioides</taxon>
    </lineage>
</organism>
<keyword evidence="3" id="KW-1185">Reference proteome</keyword>
<gene>
    <name evidence="2" type="ORF">GON03_13185</name>
</gene>
<comment type="caution">
    <text evidence="2">The sequence shown here is derived from an EMBL/GenBank/DDBJ whole genome shotgun (WGS) entry which is preliminary data.</text>
</comment>
<dbReference type="Proteomes" id="UP000473525">
    <property type="component" value="Unassembled WGS sequence"/>
</dbReference>
<evidence type="ECO:0000256" key="1">
    <source>
        <dbReference type="SAM" id="MobiDB-lite"/>
    </source>
</evidence>
<protein>
    <submittedName>
        <fullName evidence="2">Uncharacterized protein</fullName>
    </submittedName>
</protein>
<accession>A0A6L6XT09</accession>
<name>A0A6L6XT09_9ACTN</name>
<sequence length="70" mass="7406">MSIAATIGHSVTDLVGHRGHAHRVARPVPPAAPAPSPAHRPVDIDAGVAARRRDAEQWRASYLVAASLNR</sequence>
<evidence type="ECO:0000313" key="2">
    <source>
        <dbReference type="EMBL" id="MVQ50138.1"/>
    </source>
</evidence>
<feature type="region of interest" description="Disordered" evidence="1">
    <location>
        <begin position="14"/>
        <end position="48"/>
    </location>
</feature>
<reference evidence="2 3" key="1">
    <citation type="submission" date="2019-12" db="EMBL/GenBank/DDBJ databases">
        <authorList>
            <person name="Huq M.A."/>
        </authorList>
    </citation>
    <scope>NUCLEOTIDE SEQUENCE [LARGE SCALE GENOMIC DNA]</scope>
    <source>
        <strain evidence="2 3">MAH-18</strain>
    </source>
</reference>
<dbReference type="RefSeq" id="WP_157343014.1">
    <property type="nucleotide sequence ID" value="NZ_WSEK01000004.1"/>
</dbReference>
<feature type="compositionally biased region" description="Pro residues" evidence="1">
    <location>
        <begin position="27"/>
        <end position="38"/>
    </location>
</feature>
<dbReference type="AlphaFoldDB" id="A0A6L6XT09"/>
<proteinExistence type="predicted"/>
<dbReference type="EMBL" id="WSEK01000004">
    <property type="protein sequence ID" value="MVQ50138.1"/>
    <property type="molecule type" value="Genomic_DNA"/>
</dbReference>
<evidence type="ECO:0000313" key="3">
    <source>
        <dbReference type="Proteomes" id="UP000473525"/>
    </source>
</evidence>